<keyword evidence="3" id="KW-1185">Reference proteome</keyword>
<accession>A0A9W7C2X5</accession>
<sequence length="381" mass="43201">MSSSRKRRKTGAPVLIPGVACSVTYNTGVFHGRVRGEGKMGHWIVDWEEGGEPTEVPQSSIRPREANAIATAGELVVVKEEARVKVEGEDDEDTPINPVMTFGNIVPGTTVDFNIFFYYLHMKMIVHVESQLKMPTTDDEFSSFYKFVRQCPKDKLNGKYGFQRLFNGKYQPQGIVSKKWQERKEIIPFCVQRLQDANTFKDACDAVRMVPCCGDFIGAQALLDLIYGVFEDEFGALFKNSVSAYDFIGNYCSFGPGPKTSIGKMFNDSVEPRERINFLAKNARHSFKRLGLEFPFLDQEFTPVDMEHSRCYFSRYLSCRELFINNKSNEAKTRAALQPLIEAIDSRPCPRISFKDLANCNTISGLGQLVERHLEKYPNPN</sequence>
<evidence type="ECO:0000313" key="3">
    <source>
        <dbReference type="Proteomes" id="UP001165085"/>
    </source>
</evidence>
<dbReference type="AlphaFoldDB" id="A0A9W7C2X5"/>
<reference evidence="3" key="1">
    <citation type="journal article" date="2023" name="Commun. Biol.">
        <title>Genome analysis of Parmales, the sister group of diatoms, reveals the evolutionary specialization of diatoms from phago-mixotrophs to photoautotrophs.</title>
        <authorList>
            <person name="Ban H."/>
            <person name="Sato S."/>
            <person name="Yoshikawa S."/>
            <person name="Yamada K."/>
            <person name="Nakamura Y."/>
            <person name="Ichinomiya M."/>
            <person name="Sato N."/>
            <person name="Blanc-Mathieu R."/>
            <person name="Endo H."/>
            <person name="Kuwata A."/>
            <person name="Ogata H."/>
        </authorList>
    </citation>
    <scope>NUCLEOTIDE SEQUENCE [LARGE SCALE GENOMIC DNA]</scope>
    <source>
        <strain evidence="3">NIES 3701</strain>
    </source>
</reference>
<dbReference type="Proteomes" id="UP001165085">
    <property type="component" value="Unassembled WGS sequence"/>
</dbReference>
<gene>
    <name evidence="2" type="ORF">TrST_g970</name>
</gene>
<name>A0A9W7C2X5_9STRA</name>
<protein>
    <recommendedName>
        <fullName evidence="1">5-hmdU DNA kinase helical domain-containing protein</fullName>
    </recommendedName>
</protein>
<organism evidence="2 3">
    <name type="scientific">Triparma strigata</name>
    <dbReference type="NCBI Taxonomy" id="1606541"/>
    <lineage>
        <taxon>Eukaryota</taxon>
        <taxon>Sar</taxon>
        <taxon>Stramenopiles</taxon>
        <taxon>Ochrophyta</taxon>
        <taxon>Bolidophyceae</taxon>
        <taxon>Parmales</taxon>
        <taxon>Triparmaceae</taxon>
        <taxon>Triparma</taxon>
    </lineage>
</organism>
<evidence type="ECO:0000313" key="2">
    <source>
        <dbReference type="EMBL" id="GMH98257.1"/>
    </source>
</evidence>
<dbReference type="Pfam" id="PF18723">
    <property type="entry name" value="HMUDK_hel"/>
    <property type="match status" value="1"/>
</dbReference>
<proteinExistence type="predicted"/>
<comment type="caution">
    <text evidence="2">The sequence shown here is derived from an EMBL/GenBank/DDBJ whole genome shotgun (WGS) entry which is preliminary data.</text>
</comment>
<evidence type="ECO:0000259" key="1">
    <source>
        <dbReference type="Pfam" id="PF18723"/>
    </source>
</evidence>
<dbReference type="OrthoDB" id="433924at2759"/>
<feature type="domain" description="5-hmdU DNA kinase helical" evidence="1">
    <location>
        <begin position="191"/>
        <end position="317"/>
    </location>
</feature>
<dbReference type="EMBL" id="BRXY01000513">
    <property type="protein sequence ID" value="GMH98257.1"/>
    <property type="molecule type" value="Genomic_DNA"/>
</dbReference>
<dbReference type="InterPro" id="IPR040684">
    <property type="entry name" value="HMUDK_hel"/>
</dbReference>